<dbReference type="EMBL" id="CAAHFH010000002">
    <property type="protein sequence ID" value="VGO21551.1"/>
    <property type="molecule type" value="Genomic_DNA"/>
</dbReference>
<evidence type="ECO:0000313" key="1">
    <source>
        <dbReference type="EMBL" id="VGO21551.1"/>
    </source>
</evidence>
<evidence type="ECO:0000313" key="2">
    <source>
        <dbReference type="Proteomes" id="UP000346198"/>
    </source>
</evidence>
<gene>
    <name evidence="1" type="ORF">SCARR_03625</name>
</gene>
<keyword evidence="2" id="KW-1185">Reference proteome</keyword>
<organism evidence="1 2">
    <name type="scientific">Pontiella sulfatireligans</name>
    <dbReference type="NCBI Taxonomy" id="2750658"/>
    <lineage>
        <taxon>Bacteria</taxon>
        <taxon>Pseudomonadati</taxon>
        <taxon>Kiritimatiellota</taxon>
        <taxon>Kiritimatiellia</taxon>
        <taxon>Kiritimatiellales</taxon>
        <taxon>Pontiellaceae</taxon>
        <taxon>Pontiella</taxon>
    </lineage>
</organism>
<accession>A0A6C2UQK3</accession>
<evidence type="ECO:0008006" key="3">
    <source>
        <dbReference type="Google" id="ProtNLM"/>
    </source>
</evidence>
<sequence length="49" mass="5802">MAAMHPQYIVDEKEQRKAVILPESEWKQILDELEELDDIRAYDKAVSKK</sequence>
<dbReference type="AlphaFoldDB" id="A0A6C2UQK3"/>
<name>A0A6C2UQK3_9BACT</name>
<dbReference type="Proteomes" id="UP000346198">
    <property type="component" value="Unassembled WGS sequence"/>
</dbReference>
<proteinExistence type="predicted"/>
<protein>
    <recommendedName>
        <fullName evidence="3">Antitoxin</fullName>
    </recommendedName>
</protein>
<dbReference type="RefSeq" id="WP_168433292.1">
    <property type="nucleotide sequence ID" value="NZ_CAAHFH010000002.1"/>
</dbReference>
<reference evidence="1 2" key="1">
    <citation type="submission" date="2019-04" db="EMBL/GenBank/DDBJ databases">
        <authorList>
            <person name="Van Vliet M D."/>
        </authorList>
    </citation>
    <scope>NUCLEOTIDE SEQUENCE [LARGE SCALE GENOMIC DNA]</scope>
    <source>
        <strain evidence="1 2">F21</strain>
    </source>
</reference>